<keyword evidence="4" id="KW-1185">Reference proteome</keyword>
<protein>
    <submittedName>
        <fullName evidence="3">Uncharacterized protein</fullName>
    </submittedName>
</protein>
<accession>A0A8J7HAW0</accession>
<organism evidence="3 4">
    <name type="scientific">Mobilitalea sibirica</name>
    <dbReference type="NCBI Taxonomy" id="1462919"/>
    <lineage>
        <taxon>Bacteria</taxon>
        <taxon>Bacillati</taxon>
        <taxon>Bacillota</taxon>
        <taxon>Clostridia</taxon>
        <taxon>Lachnospirales</taxon>
        <taxon>Lachnospiraceae</taxon>
        <taxon>Mobilitalea</taxon>
    </lineage>
</organism>
<feature type="compositionally biased region" description="Acidic residues" evidence="1">
    <location>
        <begin position="324"/>
        <end position="335"/>
    </location>
</feature>
<feature type="compositionally biased region" description="Basic and acidic residues" evidence="1">
    <location>
        <begin position="313"/>
        <end position="323"/>
    </location>
</feature>
<name>A0A8J7HAW0_9FIRM</name>
<feature type="transmembrane region" description="Helical" evidence="2">
    <location>
        <begin position="244"/>
        <end position="264"/>
    </location>
</feature>
<dbReference type="EMBL" id="JAEAGR010000004">
    <property type="protein sequence ID" value="MBH1940376.1"/>
    <property type="molecule type" value="Genomic_DNA"/>
</dbReference>
<keyword evidence="2" id="KW-1133">Transmembrane helix</keyword>
<dbReference type="AlphaFoldDB" id="A0A8J7HAW0"/>
<dbReference type="Proteomes" id="UP000623269">
    <property type="component" value="Unassembled WGS sequence"/>
</dbReference>
<feature type="transmembrane region" description="Helical" evidence="2">
    <location>
        <begin position="214"/>
        <end position="232"/>
    </location>
</feature>
<feature type="transmembrane region" description="Helical" evidence="2">
    <location>
        <begin position="110"/>
        <end position="129"/>
    </location>
</feature>
<sequence length="344" mass="39318">MMPLLVFRERVKNFYQRYDIYITPAVKFLFAFIAFRTINNEIGYDARLQALPVVLLLSLLSAFTPSAIMVLLAALLSTLHVYSISPILSIIIVLILLILYFLFARYTPRFGYVMLAVPILYFLKIPYMIPILLGLISTPVAIIPTSCGVIIYFLFQIIKSAVTMQVNITAEEIMQLYKYVIDSLIKNRMMIMTMVVFALILMVTYFVRKMKFDYAFEISIVAGALTSILGFLVSDLIMDNSNQILSMILGTIVSAVIVYGIHFFKLTLDYSGVEHAQFEDDVYYYYVKAVPKITVTTPQVNVKHINVKTADRGSKGTVRRQELDMEEDYDEDDDITVDKSQDYK</sequence>
<dbReference type="RefSeq" id="WP_197660599.1">
    <property type="nucleotide sequence ID" value="NZ_JAEAGR010000004.1"/>
</dbReference>
<comment type="caution">
    <text evidence="3">The sequence shown here is derived from an EMBL/GenBank/DDBJ whole genome shotgun (WGS) entry which is preliminary data.</text>
</comment>
<feature type="transmembrane region" description="Helical" evidence="2">
    <location>
        <begin position="82"/>
        <end position="103"/>
    </location>
</feature>
<evidence type="ECO:0000313" key="4">
    <source>
        <dbReference type="Proteomes" id="UP000623269"/>
    </source>
</evidence>
<proteinExistence type="predicted"/>
<keyword evidence="2" id="KW-0472">Membrane</keyword>
<feature type="transmembrane region" description="Helical" evidence="2">
    <location>
        <begin position="50"/>
        <end position="76"/>
    </location>
</feature>
<feature type="transmembrane region" description="Helical" evidence="2">
    <location>
        <begin position="20"/>
        <end position="38"/>
    </location>
</feature>
<evidence type="ECO:0000256" key="1">
    <source>
        <dbReference type="SAM" id="MobiDB-lite"/>
    </source>
</evidence>
<feature type="transmembrane region" description="Helical" evidence="2">
    <location>
        <begin position="189"/>
        <end position="208"/>
    </location>
</feature>
<keyword evidence="2" id="KW-0812">Transmembrane</keyword>
<reference evidence="3" key="1">
    <citation type="submission" date="2020-12" db="EMBL/GenBank/DDBJ databases">
        <title>M. sibirica DSM 26468T genome.</title>
        <authorList>
            <person name="Thieme N."/>
            <person name="Rettenmaier R."/>
            <person name="Zverlov V."/>
            <person name="Liebl W."/>
        </authorList>
    </citation>
    <scope>NUCLEOTIDE SEQUENCE</scope>
    <source>
        <strain evidence="3">DSM 26468</strain>
    </source>
</reference>
<evidence type="ECO:0000313" key="3">
    <source>
        <dbReference type="EMBL" id="MBH1940376.1"/>
    </source>
</evidence>
<feature type="transmembrane region" description="Helical" evidence="2">
    <location>
        <begin position="135"/>
        <end position="155"/>
    </location>
</feature>
<gene>
    <name evidence="3" type="ORF">I5677_05630</name>
</gene>
<feature type="region of interest" description="Disordered" evidence="1">
    <location>
        <begin position="313"/>
        <end position="344"/>
    </location>
</feature>
<evidence type="ECO:0000256" key="2">
    <source>
        <dbReference type="SAM" id="Phobius"/>
    </source>
</evidence>